<feature type="domain" description="Pyridoxamine 5'-phosphate oxidase N-terminal" evidence="6">
    <location>
        <begin position="45"/>
        <end position="161"/>
    </location>
</feature>
<dbReference type="InterPro" id="IPR000659">
    <property type="entry name" value="Pyridox_Oxase"/>
</dbReference>
<keyword evidence="9" id="KW-1185">Reference proteome</keyword>
<evidence type="ECO:0000313" key="8">
    <source>
        <dbReference type="EMBL" id="MBT0773363.1"/>
    </source>
</evidence>
<dbReference type="GO" id="GO:0004733">
    <property type="term" value="F:pyridoxamine phosphate oxidase activity"/>
    <property type="evidence" value="ECO:0007669"/>
    <property type="project" value="UniProtKB-EC"/>
</dbReference>
<comment type="cofactor">
    <cofactor evidence="1">
        <name>FMN</name>
        <dbReference type="ChEBI" id="CHEBI:58210"/>
    </cofactor>
</comment>
<evidence type="ECO:0000256" key="2">
    <source>
        <dbReference type="ARBA" id="ARBA00007301"/>
    </source>
</evidence>
<organism evidence="8 9">
    <name type="scientific">Kineosporia corallincola</name>
    <dbReference type="NCBI Taxonomy" id="2835133"/>
    <lineage>
        <taxon>Bacteria</taxon>
        <taxon>Bacillati</taxon>
        <taxon>Actinomycetota</taxon>
        <taxon>Actinomycetes</taxon>
        <taxon>Kineosporiales</taxon>
        <taxon>Kineosporiaceae</taxon>
        <taxon>Kineosporia</taxon>
    </lineage>
</organism>
<dbReference type="InterPro" id="IPR011576">
    <property type="entry name" value="Pyridox_Oxase_N"/>
</dbReference>
<accession>A0ABS5TRD7</accession>
<dbReference type="Gene3D" id="2.30.110.10">
    <property type="entry name" value="Electron Transport, Fmn-binding Protein, Chain A"/>
    <property type="match status" value="1"/>
</dbReference>
<comment type="similarity">
    <text evidence="2">Belongs to the pyridoxamine 5'-phosphate oxidase family.</text>
</comment>
<feature type="domain" description="Pyridoxine 5'-phosphate oxidase dimerisation C-terminal" evidence="7">
    <location>
        <begin position="177"/>
        <end position="217"/>
    </location>
</feature>
<dbReference type="NCBIfam" id="NF004231">
    <property type="entry name" value="PRK05679.1"/>
    <property type="match status" value="1"/>
</dbReference>
<evidence type="ECO:0000256" key="1">
    <source>
        <dbReference type="ARBA" id="ARBA00001917"/>
    </source>
</evidence>
<proteinExistence type="inferred from homology"/>
<keyword evidence="3" id="KW-0285">Flavoprotein</keyword>
<dbReference type="EC" id="1.4.3.5" evidence="8"/>
<dbReference type="SUPFAM" id="SSF50475">
    <property type="entry name" value="FMN-binding split barrel"/>
    <property type="match status" value="1"/>
</dbReference>
<dbReference type="Pfam" id="PF10590">
    <property type="entry name" value="PNP_phzG_C"/>
    <property type="match status" value="1"/>
</dbReference>
<gene>
    <name evidence="8" type="ORF">KIH74_30740</name>
</gene>
<dbReference type="PANTHER" id="PTHR10851:SF0">
    <property type="entry name" value="PYRIDOXINE-5'-PHOSPHATE OXIDASE"/>
    <property type="match status" value="1"/>
</dbReference>
<sequence length="217" mass="24506">MTEMRQFLRGLTVFQGDLPVFDPDRAPERPEVLFGQWLHLAAGAGVREPHAMTLSTVGTDGDPSARVLILKNVDENGWQFAVHAGSPKGHDLAAHPAAALTFHWREQARQMRVRGPVSPAPAADSAADFLARPAVSRAEALLGRQSRPLDQTGELTRAVRESRERVRQQPDLVEPAWTLYTLRAGRVEFWQGDTDREHVRLEYLRDGESWRRHRLWP</sequence>
<evidence type="ECO:0000313" key="9">
    <source>
        <dbReference type="Proteomes" id="UP001197247"/>
    </source>
</evidence>
<dbReference type="PANTHER" id="PTHR10851">
    <property type="entry name" value="PYRIDOXINE-5-PHOSPHATE OXIDASE"/>
    <property type="match status" value="1"/>
</dbReference>
<reference evidence="8 9" key="1">
    <citation type="submission" date="2021-05" db="EMBL/GenBank/DDBJ databases">
        <title>Kineosporia and Streptomyces sp. nov. two new marine actinobacteria isolated from Coral.</title>
        <authorList>
            <person name="Buangrab K."/>
            <person name="Sutthacheep M."/>
            <person name="Yeemin T."/>
            <person name="Harunari E."/>
            <person name="Igarashi Y."/>
            <person name="Kanchanasin P."/>
            <person name="Tanasupawat S."/>
            <person name="Phongsopitanun W."/>
        </authorList>
    </citation>
    <scope>NUCLEOTIDE SEQUENCE [LARGE SCALE GENOMIC DNA]</scope>
    <source>
        <strain evidence="8 9">J2-2</strain>
    </source>
</reference>
<dbReference type="PIRSF" id="PIRSF000190">
    <property type="entry name" value="Pyd_amn-ph_oxd"/>
    <property type="match status" value="1"/>
</dbReference>
<evidence type="ECO:0000256" key="4">
    <source>
        <dbReference type="ARBA" id="ARBA00022643"/>
    </source>
</evidence>
<evidence type="ECO:0000259" key="6">
    <source>
        <dbReference type="Pfam" id="PF01243"/>
    </source>
</evidence>
<dbReference type="InterPro" id="IPR012349">
    <property type="entry name" value="Split_barrel_FMN-bd"/>
</dbReference>
<comment type="caution">
    <text evidence="8">The sequence shown here is derived from an EMBL/GenBank/DDBJ whole genome shotgun (WGS) entry which is preliminary data.</text>
</comment>
<dbReference type="InterPro" id="IPR019576">
    <property type="entry name" value="Pyridoxamine_oxidase_dimer_C"/>
</dbReference>
<dbReference type="Proteomes" id="UP001197247">
    <property type="component" value="Unassembled WGS sequence"/>
</dbReference>
<name>A0ABS5TRD7_9ACTN</name>
<dbReference type="EMBL" id="JAHBAY010000016">
    <property type="protein sequence ID" value="MBT0773363.1"/>
    <property type="molecule type" value="Genomic_DNA"/>
</dbReference>
<evidence type="ECO:0000259" key="7">
    <source>
        <dbReference type="Pfam" id="PF10590"/>
    </source>
</evidence>
<evidence type="ECO:0000256" key="5">
    <source>
        <dbReference type="ARBA" id="ARBA00023002"/>
    </source>
</evidence>
<keyword evidence="5 8" id="KW-0560">Oxidoreductase</keyword>
<dbReference type="Pfam" id="PF01243">
    <property type="entry name" value="PNPOx_N"/>
    <property type="match status" value="1"/>
</dbReference>
<evidence type="ECO:0000256" key="3">
    <source>
        <dbReference type="ARBA" id="ARBA00022630"/>
    </source>
</evidence>
<dbReference type="RefSeq" id="WP_214159899.1">
    <property type="nucleotide sequence ID" value="NZ_JAHBAY010000016.1"/>
</dbReference>
<protein>
    <submittedName>
        <fullName evidence="8">Pyridoxal 5'-phosphate synthase</fullName>
        <ecNumber evidence="8">1.4.3.5</ecNumber>
    </submittedName>
</protein>
<keyword evidence="4" id="KW-0288">FMN</keyword>